<dbReference type="PROSITE" id="PS00379">
    <property type="entry name" value="CDP_ALCOHOL_P_TRANSF"/>
    <property type="match status" value="1"/>
</dbReference>
<evidence type="ECO:0000256" key="1">
    <source>
        <dbReference type="ARBA" id="ARBA00022679"/>
    </source>
</evidence>
<keyword evidence="3" id="KW-1133">Transmembrane helix</keyword>
<keyword evidence="3" id="KW-0472">Membrane</keyword>
<dbReference type="GO" id="GO:0008654">
    <property type="term" value="P:phospholipid biosynthetic process"/>
    <property type="evidence" value="ECO:0007669"/>
    <property type="project" value="InterPro"/>
</dbReference>
<feature type="transmembrane region" description="Helical" evidence="3">
    <location>
        <begin position="174"/>
        <end position="198"/>
    </location>
</feature>
<evidence type="ECO:0000256" key="3">
    <source>
        <dbReference type="SAM" id="Phobius"/>
    </source>
</evidence>
<evidence type="ECO:0000313" key="4">
    <source>
        <dbReference type="EMBL" id="CAA9586456.1"/>
    </source>
</evidence>
<keyword evidence="3" id="KW-0812">Transmembrane</keyword>
<dbReference type="EMBL" id="CADCWM010000992">
    <property type="protein sequence ID" value="CAA9586456.1"/>
    <property type="molecule type" value="Genomic_DNA"/>
</dbReference>
<proteinExistence type="inferred from homology"/>
<keyword evidence="1 2" id="KW-0808">Transferase</keyword>
<feature type="transmembrane region" description="Helical" evidence="3">
    <location>
        <begin position="136"/>
        <end position="154"/>
    </location>
</feature>
<feature type="transmembrane region" description="Helical" evidence="3">
    <location>
        <begin position="74"/>
        <end position="93"/>
    </location>
</feature>
<sequence>MANLITLGRLVLFFVTLGLIYTRSLPLVLLALVLTIVVIWSDALDGWVARRRGSVSDFGSVVDIAGDRVVEQCFWIVFAHLGLIGVWAPLLVVTRGIAVDTLRGLAFREGRTAFGPKTMARSPLTEWLTASRFMRALYGIAKASAFVFLAALFATRLPAAEGTLVVTVFGGGPLWWYGWLSVYGSLVLTVVRGLPVIFDAWDYLAGNRG</sequence>
<name>A0A6J4VQT7_9BACT</name>
<dbReference type="InterPro" id="IPR043130">
    <property type="entry name" value="CDP-OH_PTrfase_TM_dom"/>
</dbReference>
<protein>
    <submittedName>
        <fullName evidence="4">CDP-diacylglycerol--glycerol-3-phosphate 3-phosphatidyltransferase</fullName>
        <ecNumber evidence="4">2.7.8.5</ecNumber>
    </submittedName>
</protein>
<dbReference type="GO" id="GO:0008444">
    <property type="term" value="F:CDP-diacylglycerol-glycerol-3-phosphate 3-phosphatidyltransferase activity"/>
    <property type="evidence" value="ECO:0007669"/>
    <property type="project" value="UniProtKB-EC"/>
</dbReference>
<gene>
    <name evidence="4" type="ORF">AVDCRST_MAG88-4016</name>
</gene>
<comment type="similarity">
    <text evidence="2">Belongs to the CDP-alcohol phosphatidyltransferase class-I family.</text>
</comment>
<feature type="transmembrane region" description="Helical" evidence="3">
    <location>
        <begin position="12"/>
        <end position="40"/>
    </location>
</feature>
<dbReference type="Gene3D" id="1.20.120.1760">
    <property type="match status" value="1"/>
</dbReference>
<dbReference type="GO" id="GO:0016020">
    <property type="term" value="C:membrane"/>
    <property type="evidence" value="ECO:0007669"/>
    <property type="project" value="InterPro"/>
</dbReference>
<dbReference type="AlphaFoldDB" id="A0A6J4VQT7"/>
<dbReference type="EC" id="2.7.8.5" evidence="4"/>
<reference evidence="4" key="1">
    <citation type="submission" date="2020-02" db="EMBL/GenBank/DDBJ databases">
        <authorList>
            <person name="Meier V. D."/>
        </authorList>
    </citation>
    <scope>NUCLEOTIDE SEQUENCE</scope>
    <source>
        <strain evidence="4">AVDCRST_MAG88</strain>
    </source>
</reference>
<evidence type="ECO:0000256" key="2">
    <source>
        <dbReference type="RuleBase" id="RU003750"/>
    </source>
</evidence>
<dbReference type="InterPro" id="IPR000462">
    <property type="entry name" value="CDP-OH_P_trans"/>
</dbReference>
<organism evidence="4">
    <name type="scientific">uncultured Thermomicrobiales bacterium</name>
    <dbReference type="NCBI Taxonomy" id="1645740"/>
    <lineage>
        <taxon>Bacteria</taxon>
        <taxon>Pseudomonadati</taxon>
        <taxon>Thermomicrobiota</taxon>
        <taxon>Thermomicrobia</taxon>
        <taxon>Thermomicrobiales</taxon>
        <taxon>environmental samples</taxon>
    </lineage>
</organism>
<dbReference type="Pfam" id="PF01066">
    <property type="entry name" value="CDP-OH_P_transf"/>
    <property type="match status" value="1"/>
</dbReference>
<accession>A0A6J4VQT7</accession>
<dbReference type="InterPro" id="IPR048254">
    <property type="entry name" value="CDP_ALCOHOL_P_TRANSF_CS"/>
</dbReference>